<proteinExistence type="predicted"/>
<accession>A0A9D2G6Y6</accession>
<evidence type="ECO:0000313" key="1">
    <source>
        <dbReference type="EMBL" id="HIZ73455.1"/>
    </source>
</evidence>
<name>A0A9D2G6Y6_9FIRM</name>
<organism evidence="1 2">
    <name type="scientific">Candidatus Gallimonas intestinavium</name>
    <dbReference type="NCBI Taxonomy" id="2838603"/>
    <lineage>
        <taxon>Bacteria</taxon>
        <taxon>Bacillati</taxon>
        <taxon>Bacillota</taxon>
        <taxon>Clostridia</taxon>
        <taxon>Candidatus Gallimonas</taxon>
    </lineage>
</organism>
<dbReference type="EMBL" id="DXBB01000112">
    <property type="protein sequence ID" value="HIZ73455.1"/>
    <property type="molecule type" value="Genomic_DNA"/>
</dbReference>
<dbReference type="Proteomes" id="UP000824102">
    <property type="component" value="Unassembled WGS sequence"/>
</dbReference>
<dbReference type="AlphaFoldDB" id="A0A9D2G6Y6"/>
<sequence>MEKHKQIITKKEFLEELTAMLNVCFEAEAVQEAEGVRLTFPSGEVFFLRVEEAA</sequence>
<gene>
    <name evidence="1" type="ORF">H9964_07725</name>
</gene>
<evidence type="ECO:0000313" key="2">
    <source>
        <dbReference type="Proteomes" id="UP000824102"/>
    </source>
</evidence>
<reference evidence="1" key="1">
    <citation type="journal article" date="2021" name="PeerJ">
        <title>Extensive microbial diversity within the chicken gut microbiome revealed by metagenomics and culture.</title>
        <authorList>
            <person name="Gilroy R."/>
            <person name="Ravi A."/>
            <person name="Getino M."/>
            <person name="Pursley I."/>
            <person name="Horton D.L."/>
            <person name="Alikhan N.F."/>
            <person name="Baker D."/>
            <person name="Gharbi K."/>
            <person name="Hall N."/>
            <person name="Watson M."/>
            <person name="Adriaenssens E.M."/>
            <person name="Foster-Nyarko E."/>
            <person name="Jarju S."/>
            <person name="Secka A."/>
            <person name="Antonio M."/>
            <person name="Oren A."/>
            <person name="Chaudhuri R.R."/>
            <person name="La Ragione R."/>
            <person name="Hildebrand F."/>
            <person name="Pallen M.J."/>
        </authorList>
    </citation>
    <scope>NUCLEOTIDE SEQUENCE</scope>
    <source>
        <strain evidence="1">ChiW7-2402</strain>
    </source>
</reference>
<reference evidence="1" key="2">
    <citation type="submission" date="2021-04" db="EMBL/GenBank/DDBJ databases">
        <authorList>
            <person name="Gilroy R."/>
        </authorList>
    </citation>
    <scope>NUCLEOTIDE SEQUENCE</scope>
    <source>
        <strain evidence="1">ChiW7-2402</strain>
    </source>
</reference>
<protein>
    <submittedName>
        <fullName evidence="1">Uncharacterized protein</fullName>
    </submittedName>
</protein>
<comment type="caution">
    <text evidence="1">The sequence shown here is derived from an EMBL/GenBank/DDBJ whole genome shotgun (WGS) entry which is preliminary data.</text>
</comment>